<dbReference type="EMBL" id="VUJU01009766">
    <property type="protein sequence ID" value="KAF0717776.1"/>
    <property type="molecule type" value="Genomic_DNA"/>
</dbReference>
<dbReference type="PROSITE" id="PS50994">
    <property type="entry name" value="INTEGRASE"/>
    <property type="match status" value="1"/>
</dbReference>
<dbReference type="GO" id="GO:0003676">
    <property type="term" value="F:nucleic acid binding"/>
    <property type="evidence" value="ECO:0007669"/>
    <property type="project" value="InterPro"/>
</dbReference>
<organism evidence="3 4">
    <name type="scientific">Aphis craccivora</name>
    <name type="common">Cowpea aphid</name>
    <dbReference type="NCBI Taxonomy" id="307492"/>
    <lineage>
        <taxon>Eukaryota</taxon>
        <taxon>Metazoa</taxon>
        <taxon>Ecdysozoa</taxon>
        <taxon>Arthropoda</taxon>
        <taxon>Hexapoda</taxon>
        <taxon>Insecta</taxon>
        <taxon>Pterygota</taxon>
        <taxon>Neoptera</taxon>
        <taxon>Paraneoptera</taxon>
        <taxon>Hemiptera</taxon>
        <taxon>Sternorrhyncha</taxon>
        <taxon>Aphidomorpha</taxon>
        <taxon>Aphidoidea</taxon>
        <taxon>Aphididae</taxon>
        <taxon>Aphidini</taxon>
        <taxon>Aphis</taxon>
        <taxon>Aphis</taxon>
    </lineage>
</organism>
<accession>A0A6G0W3G1</accession>
<evidence type="ECO:0000313" key="4">
    <source>
        <dbReference type="Proteomes" id="UP000478052"/>
    </source>
</evidence>
<dbReference type="InterPro" id="IPR001584">
    <property type="entry name" value="Integrase_cat-core"/>
</dbReference>
<dbReference type="FunFam" id="1.10.340.70:FF:000001">
    <property type="entry name" value="Retrovirus-related Pol polyprotein from transposon gypsy-like Protein"/>
    <property type="match status" value="1"/>
</dbReference>
<dbReference type="InterPro" id="IPR050951">
    <property type="entry name" value="Retrovirus_Pol_polyprotein"/>
</dbReference>
<proteinExistence type="predicted"/>
<dbReference type="PANTHER" id="PTHR37984">
    <property type="entry name" value="PROTEIN CBG26694"/>
    <property type="match status" value="1"/>
</dbReference>
<comment type="caution">
    <text evidence="3">The sequence shown here is derived from an EMBL/GenBank/DDBJ whole genome shotgun (WGS) entry which is preliminary data.</text>
</comment>
<dbReference type="Proteomes" id="UP000478052">
    <property type="component" value="Unassembled WGS sequence"/>
</dbReference>
<dbReference type="PANTHER" id="PTHR37984:SF15">
    <property type="entry name" value="INTEGRASE CATALYTIC DOMAIN-CONTAINING PROTEIN"/>
    <property type="match status" value="1"/>
</dbReference>
<feature type="domain" description="Integrase catalytic" evidence="2">
    <location>
        <begin position="222"/>
        <end position="375"/>
    </location>
</feature>
<dbReference type="Gene3D" id="1.10.340.70">
    <property type="match status" value="1"/>
</dbReference>
<dbReference type="OrthoDB" id="6618089at2759"/>
<gene>
    <name evidence="3" type="ORF">FWK35_00027377</name>
</gene>
<protein>
    <recommendedName>
        <fullName evidence="1">RNA-directed DNA polymerase</fullName>
        <ecNumber evidence="1">2.7.7.49</ecNumber>
    </recommendedName>
</protein>
<dbReference type="Pfam" id="PF00665">
    <property type="entry name" value="rve"/>
    <property type="match status" value="1"/>
</dbReference>
<evidence type="ECO:0000256" key="1">
    <source>
        <dbReference type="ARBA" id="ARBA00012493"/>
    </source>
</evidence>
<evidence type="ECO:0000259" key="2">
    <source>
        <dbReference type="PROSITE" id="PS50994"/>
    </source>
</evidence>
<dbReference type="InterPro" id="IPR036397">
    <property type="entry name" value="RNaseH_sf"/>
</dbReference>
<dbReference type="AlphaFoldDB" id="A0A6G0W3G1"/>
<dbReference type="GO" id="GO:0015074">
    <property type="term" value="P:DNA integration"/>
    <property type="evidence" value="ECO:0007669"/>
    <property type="project" value="InterPro"/>
</dbReference>
<evidence type="ECO:0000313" key="3">
    <source>
        <dbReference type="EMBL" id="KAF0717776.1"/>
    </source>
</evidence>
<dbReference type="GO" id="GO:0003964">
    <property type="term" value="F:RNA-directed DNA polymerase activity"/>
    <property type="evidence" value="ECO:0007669"/>
    <property type="project" value="UniProtKB-EC"/>
</dbReference>
<reference evidence="3 4" key="1">
    <citation type="submission" date="2019-08" db="EMBL/GenBank/DDBJ databases">
        <title>Whole genome of Aphis craccivora.</title>
        <authorList>
            <person name="Voronova N.V."/>
            <person name="Shulinski R.S."/>
            <person name="Bandarenka Y.V."/>
            <person name="Zhorov D.G."/>
            <person name="Warner D."/>
        </authorList>
    </citation>
    <scope>NUCLEOTIDE SEQUENCE [LARGE SCALE GENOMIC DNA]</scope>
    <source>
        <strain evidence="3">180601</strain>
        <tissue evidence="3">Whole Body</tissue>
    </source>
</reference>
<sequence length="476" mass="55457">MNILLGTTDRYKLAFITPFGLYEWTRFPFVRIQRLKSKIIDFVFVIKYRKGLLYQVCDAMSRNPVFDPPTYEQELQKDRDPTICYVTVINLPIEQRNDPVLNKIIQALDNPDISDQVWIRKSRNYFLNQENVHMYKHMSKGNTTHLITLPNCRKNEILCNFHDHPFTAHLGVDKTYKKIVERYFWPTMYKDICTFVTSCLSCQKRKAEKTAAYGHMLTSPKITGRPFEKFTVDYIGPINPPSNEYSYILVGTCATTKYAIAKAYKHADSKSTVAFLIDIILQFGAIGEIHSDRGLHFTNKLVKDLLKALNIRTYRPQSQGQTEKFNGTLIDMISHFVQEKTNCWNQYLKYILFGYNTSVNETTNQSPFYLLHGYHPKSICDYNLISTDTAPEILNELKKLNNIRDELPKLLEEKFQKHKKHYDLRRKQIKFIVGEKVLVKTENKGSKFAYRYGGPFKIVLQISEVTNVVKTTKNGL</sequence>
<dbReference type="InterPro" id="IPR012337">
    <property type="entry name" value="RNaseH-like_sf"/>
</dbReference>
<dbReference type="EC" id="2.7.7.49" evidence="1"/>
<dbReference type="InterPro" id="IPR041588">
    <property type="entry name" value="Integrase_H2C2"/>
</dbReference>
<dbReference type="SUPFAM" id="SSF53098">
    <property type="entry name" value="Ribonuclease H-like"/>
    <property type="match status" value="1"/>
</dbReference>
<dbReference type="Pfam" id="PF17921">
    <property type="entry name" value="Integrase_H2C2"/>
    <property type="match status" value="1"/>
</dbReference>
<dbReference type="Gene3D" id="3.30.420.10">
    <property type="entry name" value="Ribonuclease H-like superfamily/Ribonuclease H"/>
    <property type="match status" value="1"/>
</dbReference>
<keyword evidence="4" id="KW-1185">Reference proteome</keyword>
<name>A0A6G0W3G1_APHCR</name>